<dbReference type="Gene3D" id="3.40.30.10">
    <property type="entry name" value="Glutaredoxin"/>
    <property type="match status" value="1"/>
</dbReference>
<dbReference type="InterPro" id="IPR036249">
    <property type="entry name" value="Thioredoxin-like_sf"/>
</dbReference>
<dbReference type="PANTHER" id="PTHR10438:SF468">
    <property type="entry name" value="THIOREDOXIN-1-RELATED"/>
    <property type="match status" value="1"/>
</dbReference>
<dbReference type="GeneID" id="82854505"/>
<dbReference type="RefSeq" id="WP_082094025.1">
    <property type="nucleotide sequence ID" value="NZ_CP035232.1"/>
</dbReference>
<proteinExistence type="predicted"/>
<dbReference type="InterPro" id="IPR050620">
    <property type="entry name" value="Thioredoxin_H-type-like"/>
</dbReference>
<evidence type="ECO:0000259" key="1">
    <source>
        <dbReference type="PROSITE" id="PS51352"/>
    </source>
</evidence>
<dbReference type="InterPro" id="IPR013766">
    <property type="entry name" value="Thioredoxin_domain"/>
</dbReference>
<name>A0AAJ4D4X6_9BACI</name>
<dbReference type="PROSITE" id="PS51352">
    <property type="entry name" value="THIOREDOXIN_2"/>
    <property type="match status" value="1"/>
</dbReference>
<gene>
    <name evidence="2" type="ORF">EQZ20_17680</name>
</gene>
<dbReference type="CDD" id="cd02947">
    <property type="entry name" value="TRX_family"/>
    <property type="match status" value="1"/>
</dbReference>
<dbReference type="SUPFAM" id="SSF52833">
    <property type="entry name" value="Thioredoxin-like"/>
    <property type="match status" value="1"/>
</dbReference>
<dbReference type="EMBL" id="CP035232">
    <property type="protein sequence ID" value="QAT67935.1"/>
    <property type="molecule type" value="Genomic_DNA"/>
</dbReference>
<organism evidence="2 3">
    <name type="scientific">Bacillus glycinifermentans</name>
    <dbReference type="NCBI Taxonomy" id="1664069"/>
    <lineage>
        <taxon>Bacteria</taxon>
        <taxon>Bacillati</taxon>
        <taxon>Bacillota</taxon>
        <taxon>Bacilli</taxon>
        <taxon>Bacillales</taxon>
        <taxon>Bacillaceae</taxon>
        <taxon>Bacillus</taxon>
    </lineage>
</organism>
<accession>A0AAJ4D4X6</accession>
<feature type="domain" description="Thioredoxin" evidence="1">
    <location>
        <begin position="1"/>
        <end position="117"/>
    </location>
</feature>
<dbReference type="AlphaFoldDB" id="A0AAJ4D4X6"/>
<dbReference type="Pfam" id="PF00085">
    <property type="entry name" value="Thioredoxin"/>
    <property type="match status" value="1"/>
</dbReference>
<sequence>MDDKNNTLEALIMKKIESNEELQKAVNDDLSLLMFSADWCPDCRFVEPFLPELEANYPEYTFYYVDRDKFIDTCAEWDIFGIPSFLVFKNGTEISRFVSKDRKTKEEIEQFLTDSLKK</sequence>
<dbReference type="PANTHER" id="PTHR10438">
    <property type="entry name" value="THIOREDOXIN"/>
    <property type="match status" value="1"/>
</dbReference>
<evidence type="ECO:0000313" key="3">
    <source>
        <dbReference type="Proteomes" id="UP000288675"/>
    </source>
</evidence>
<protein>
    <submittedName>
        <fullName evidence="2">Thioredoxin</fullName>
    </submittedName>
</protein>
<dbReference type="Proteomes" id="UP000288675">
    <property type="component" value="Chromosome"/>
</dbReference>
<evidence type="ECO:0000313" key="2">
    <source>
        <dbReference type="EMBL" id="QAT67935.1"/>
    </source>
</evidence>
<reference evidence="2 3" key="1">
    <citation type="submission" date="2019-01" db="EMBL/GenBank/DDBJ databases">
        <title>Genome sequence of Bacillus glycinifermentans SRCM103574.</title>
        <authorList>
            <person name="Kong H.-J."/>
            <person name="Jeong S.-Y."/>
            <person name="Jeong D.-Y."/>
        </authorList>
    </citation>
    <scope>NUCLEOTIDE SEQUENCE [LARGE SCALE GENOMIC DNA]</scope>
    <source>
        <strain evidence="2 3">SRCM103574</strain>
    </source>
</reference>